<accession>M5RVY6</accession>
<evidence type="ECO:0000256" key="1">
    <source>
        <dbReference type="SAM" id="Phobius"/>
    </source>
</evidence>
<dbReference type="OrthoDB" id="9912184at2"/>
<name>M5RVY6_9BACT</name>
<dbReference type="Proteomes" id="UP000011996">
    <property type="component" value="Unassembled WGS sequence"/>
</dbReference>
<feature type="transmembrane region" description="Helical" evidence="1">
    <location>
        <begin position="6"/>
        <end position="27"/>
    </location>
</feature>
<keyword evidence="1" id="KW-1133">Transmembrane helix</keyword>
<keyword evidence="1" id="KW-0812">Transmembrane</keyword>
<comment type="caution">
    <text evidence="2">The sequence shown here is derived from an EMBL/GenBank/DDBJ whole genome shotgun (WGS) entry which is preliminary data.</text>
</comment>
<reference evidence="2 3" key="1">
    <citation type="journal article" date="2013" name="Mar. Genomics">
        <title>Expression of sulfatases in Rhodopirellula baltica and the diversity of sulfatases in the genus Rhodopirellula.</title>
        <authorList>
            <person name="Wegner C.E."/>
            <person name="Richter-Heitmann T."/>
            <person name="Klindworth A."/>
            <person name="Klockow C."/>
            <person name="Richter M."/>
            <person name="Achstetter T."/>
            <person name="Glockner F.O."/>
            <person name="Harder J."/>
        </authorList>
    </citation>
    <scope>NUCLEOTIDE SEQUENCE [LARGE SCALE GENOMIC DNA]</scope>
    <source>
        <strain evidence="2 3">SH398</strain>
    </source>
</reference>
<evidence type="ECO:0000313" key="3">
    <source>
        <dbReference type="Proteomes" id="UP000011996"/>
    </source>
</evidence>
<dbReference type="PATRIC" id="fig|1263868.3.peg.6433"/>
<dbReference type="AlphaFoldDB" id="M5RVY6"/>
<gene>
    <name evidence="2" type="ORF">RESH_05926</name>
</gene>
<keyword evidence="1" id="KW-0472">Membrane</keyword>
<proteinExistence type="predicted"/>
<dbReference type="EMBL" id="ANOF01000194">
    <property type="protein sequence ID" value="EMI23513.1"/>
    <property type="molecule type" value="Genomic_DNA"/>
</dbReference>
<organism evidence="2 3">
    <name type="scientific">Rhodopirellula europaea SH398</name>
    <dbReference type="NCBI Taxonomy" id="1263868"/>
    <lineage>
        <taxon>Bacteria</taxon>
        <taxon>Pseudomonadati</taxon>
        <taxon>Planctomycetota</taxon>
        <taxon>Planctomycetia</taxon>
        <taxon>Pirellulales</taxon>
        <taxon>Pirellulaceae</taxon>
        <taxon>Rhodopirellula</taxon>
    </lineage>
</organism>
<protein>
    <submittedName>
        <fullName evidence="2">Signal peptide protein</fullName>
    </submittedName>
</protein>
<evidence type="ECO:0000313" key="2">
    <source>
        <dbReference type="EMBL" id="EMI23513.1"/>
    </source>
</evidence>
<dbReference type="RefSeq" id="WP_008672285.1">
    <property type="nucleotide sequence ID" value="NZ_ANOF01000194.1"/>
</dbReference>
<sequence>MKWFRYRLRTLFVATLVAAVFFAYLIFRNNRDQRRLEVIRSAFVDWTKNAKLGEGKIHSYFHLNRDIAPESVSQIRDNQTFIVSNAVAVHRPTGLVHDAGTISPDKDRFYLLPAKKWVSSPEEVLEEWELWRERTF</sequence>